<proteinExistence type="predicted"/>
<reference evidence="6 7" key="1">
    <citation type="submission" date="2019-08" db="EMBL/GenBank/DDBJ databases">
        <authorList>
            <person name="Khan S.A."/>
            <person name="Jeon C.O."/>
            <person name="Jeong S.E."/>
        </authorList>
    </citation>
    <scope>NUCLEOTIDE SEQUENCE [LARGE SCALE GENOMIC DNA]</scope>
    <source>
        <strain evidence="7">IMCC1728</strain>
    </source>
</reference>
<dbReference type="PANTHER" id="PTHR46796:SF15">
    <property type="entry name" value="BLL1074 PROTEIN"/>
    <property type="match status" value="1"/>
</dbReference>
<evidence type="ECO:0000259" key="5">
    <source>
        <dbReference type="PROSITE" id="PS01124"/>
    </source>
</evidence>
<keyword evidence="2" id="KW-0238">DNA-binding</keyword>
<keyword evidence="3" id="KW-0804">Transcription</keyword>
<name>A0A5C6U0I8_9BURK</name>
<dbReference type="AlphaFoldDB" id="A0A5C6U0I8"/>
<feature type="region of interest" description="Disordered" evidence="4">
    <location>
        <begin position="106"/>
        <end position="126"/>
    </location>
</feature>
<dbReference type="PANTHER" id="PTHR46796">
    <property type="entry name" value="HTH-TYPE TRANSCRIPTIONAL ACTIVATOR RHAS-RELATED"/>
    <property type="match status" value="1"/>
</dbReference>
<sequence length="126" mass="13372">MLGANACWPSEPPARLKRLEALLHTRLAGARTDPLVAAALERLQAGDGRLRIEALCAESGLGATRFIERFRAQTGLTPKRFARLLRFNRALAALAGAHPPSLAELALATGHADQRTSPTSSDGLPA</sequence>
<evidence type="ECO:0000256" key="2">
    <source>
        <dbReference type="ARBA" id="ARBA00023125"/>
    </source>
</evidence>
<dbReference type="PROSITE" id="PS01124">
    <property type="entry name" value="HTH_ARAC_FAMILY_2"/>
    <property type="match status" value="1"/>
</dbReference>
<feature type="domain" description="HTH araC/xylS-type" evidence="5">
    <location>
        <begin position="33"/>
        <end position="114"/>
    </location>
</feature>
<evidence type="ECO:0000256" key="1">
    <source>
        <dbReference type="ARBA" id="ARBA00023015"/>
    </source>
</evidence>
<evidence type="ECO:0000256" key="4">
    <source>
        <dbReference type="SAM" id="MobiDB-lite"/>
    </source>
</evidence>
<accession>A0A5C6U0I8</accession>
<dbReference type="EMBL" id="VOPW01000001">
    <property type="protein sequence ID" value="TXC65451.1"/>
    <property type="molecule type" value="Genomic_DNA"/>
</dbReference>
<keyword evidence="7" id="KW-1185">Reference proteome</keyword>
<organism evidence="6 7">
    <name type="scientific">Piscinibacter aquaticus</name>
    <dbReference type="NCBI Taxonomy" id="392597"/>
    <lineage>
        <taxon>Bacteria</taxon>
        <taxon>Pseudomonadati</taxon>
        <taxon>Pseudomonadota</taxon>
        <taxon>Betaproteobacteria</taxon>
        <taxon>Burkholderiales</taxon>
        <taxon>Sphaerotilaceae</taxon>
        <taxon>Piscinibacter</taxon>
    </lineage>
</organism>
<evidence type="ECO:0000313" key="6">
    <source>
        <dbReference type="EMBL" id="TXC65451.1"/>
    </source>
</evidence>
<keyword evidence="1" id="KW-0805">Transcription regulation</keyword>
<comment type="caution">
    <text evidence="6">The sequence shown here is derived from an EMBL/GenBank/DDBJ whole genome shotgun (WGS) entry which is preliminary data.</text>
</comment>
<protein>
    <submittedName>
        <fullName evidence="6">AraC family transcriptional regulator</fullName>
    </submittedName>
</protein>
<dbReference type="Proteomes" id="UP000321832">
    <property type="component" value="Unassembled WGS sequence"/>
</dbReference>
<dbReference type="Gene3D" id="1.10.10.60">
    <property type="entry name" value="Homeodomain-like"/>
    <property type="match status" value="1"/>
</dbReference>
<dbReference type="GO" id="GO:0003700">
    <property type="term" value="F:DNA-binding transcription factor activity"/>
    <property type="evidence" value="ECO:0007669"/>
    <property type="project" value="InterPro"/>
</dbReference>
<dbReference type="InterPro" id="IPR050204">
    <property type="entry name" value="AraC_XylS_family_regulators"/>
</dbReference>
<evidence type="ECO:0000256" key="3">
    <source>
        <dbReference type="ARBA" id="ARBA00023163"/>
    </source>
</evidence>
<evidence type="ECO:0000313" key="7">
    <source>
        <dbReference type="Proteomes" id="UP000321832"/>
    </source>
</evidence>
<dbReference type="GO" id="GO:0043565">
    <property type="term" value="F:sequence-specific DNA binding"/>
    <property type="evidence" value="ECO:0007669"/>
    <property type="project" value="InterPro"/>
</dbReference>
<gene>
    <name evidence="6" type="ORF">FSC37_03105</name>
</gene>
<dbReference type="InterPro" id="IPR018060">
    <property type="entry name" value="HTH_AraC"/>
</dbReference>
<dbReference type="Pfam" id="PF12833">
    <property type="entry name" value="HTH_18"/>
    <property type="match status" value="1"/>
</dbReference>
<feature type="compositionally biased region" description="Polar residues" evidence="4">
    <location>
        <begin position="115"/>
        <end position="126"/>
    </location>
</feature>